<evidence type="ECO:0000256" key="2">
    <source>
        <dbReference type="ARBA" id="ARBA00023110"/>
    </source>
</evidence>
<dbReference type="PROSITE" id="PS01096">
    <property type="entry name" value="PPIC_PPIASE_1"/>
    <property type="match status" value="1"/>
</dbReference>
<dbReference type="Gene3D" id="3.10.50.40">
    <property type="match status" value="1"/>
</dbReference>
<dbReference type="InterPro" id="IPR046357">
    <property type="entry name" value="PPIase_dom_sf"/>
</dbReference>
<feature type="domain" description="WW" evidence="6">
    <location>
        <begin position="5"/>
        <end position="40"/>
    </location>
</feature>
<evidence type="ECO:0000259" key="7">
    <source>
        <dbReference type="PROSITE" id="PS50198"/>
    </source>
</evidence>
<evidence type="ECO:0000313" key="9">
    <source>
        <dbReference type="Proteomes" id="UP001431209"/>
    </source>
</evidence>
<dbReference type="PROSITE" id="PS50020">
    <property type="entry name" value="WW_DOMAIN_2"/>
    <property type="match status" value="1"/>
</dbReference>
<name>A0AAW2ZKZ7_9EUKA</name>
<dbReference type="EMBL" id="JAOPGA020001549">
    <property type="protein sequence ID" value="KAL0489337.1"/>
    <property type="molecule type" value="Genomic_DNA"/>
</dbReference>
<organism evidence="8 9">
    <name type="scientific">Acrasis kona</name>
    <dbReference type="NCBI Taxonomy" id="1008807"/>
    <lineage>
        <taxon>Eukaryota</taxon>
        <taxon>Discoba</taxon>
        <taxon>Heterolobosea</taxon>
        <taxon>Tetramitia</taxon>
        <taxon>Eutetramitia</taxon>
        <taxon>Acrasidae</taxon>
        <taxon>Acrasis</taxon>
    </lineage>
</organism>
<dbReference type="Pfam" id="PF00397">
    <property type="entry name" value="WW"/>
    <property type="match status" value="1"/>
</dbReference>
<keyword evidence="3 4" id="KW-0413">Isomerase</keyword>
<evidence type="ECO:0000259" key="6">
    <source>
        <dbReference type="PROSITE" id="PS50020"/>
    </source>
</evidence>
<keyword evidence="9" id="KW-1185">Reference proteome</keyword>
<accession>A0AAW2ZKZ7</accession>
<protein>
    <recommendedName>
        <fullName evidence="5">Peptidyl-prolyl cis-trans isomerase</fullName>
        <ecNumber evidence="5">5.2.1.8</ecNumber>
    </recommendedName>
</protein>
<feature type="domain" description="PpiC" evidence="7">
    <location>
        <begin position="46"/>
        <end position="160"/>
    </location>
</feature>
<dbReference type="InterPro" id="IPR001202">
    <property type="entry name" value="WW_dom"/>
</dbReference>
<dbReference type="SUPFAM" id="SSF54534">
    <property type="entry name" value="FKBP-like"/>
    <property type="match status" value="1"/>
</dbReference>
<dbReference type="EC" id="5.2.1.8" evidence="5"/>
<dbReference type="PROSITE" id="PS50198">
    <property type="entry name" value="PPIC_PPIASE_2"/>
    <property type="match status" value="1"/>
</dbReference>
<evidence type="ECO:0000256" key="4">
    <source>
        <dbReference type="PROSITE-ProRule" id="PRU00278"/>
    </source>
</evidence>
<dbReference type="SMART" id="SM00456">
    <property type="entry name" value="WW"/>
    <property type="match status" value="1"/>
</dbReference>
<dbReference type="SUPFAM" id="SSF51045">
    <property type="entry name" value="WW domain"/>
    <property type="match status" value="1"/>
</dbReference>
<dbReference type="PANTHER" id="PTHR10657:SF4">
    <property type="entry name" value="PEPTIDYL-PROLYL CIS-TRANS ISOMERASE-RELATED"/>
    <property type="match status" value="1"/>
</dbReference>
<dbReference type="Pfam" id="PF00639">
    <property type="entry name" value="Rotamase"/>
    <property type="match status" value="1"/>
</dbReference>
<dbReference type="GO" id="GO:0005829">
    <property type="term" value="C:cytosol"/>
    <property type="evidence" value="ECO:0007669"/>
    <property type="project" value="TreeGrafter"/>
</dbReference>
<dbReference type="Gene3D" id="2.20.70.10">
    <property type="match status" value="1"/>
</dbReference>
<dbReference type="PANTHER" id="PTHR10657">
    <property type="entry name" value="PEPTIDYL-PROLYL CIS-TRANS ISOMERASE"/>
    <property type="match status" value="1"/>
</dbReference>
<reference evidence="8 9" key="1">
    <citation type="submission" date="2024-03" db="EMBL/GenBank/DDBJ databases">
        <title>The Acrasis kona genome and developmental transcriptomes reveal deep origins of eukaryotic multicellular pathways.</title>
        <authorList>
            <person name="Sheikh S."/>
            <person name="Fu C.-J."/>
            <person name="Brown M.W."/>
            <person name="Baldauf S.L."/>
        </authorList>
    </citation>
    <scope>NUCLEOTIDE SEQUENCE [LARGE SCALE GENOMIC DNA]</scope>
    <source>
        <strain evidence="8 9">ATCC MYA-3509</strain>
    </source>
</reference>
<dbReference type="GO" id="GO:0010604">
    <property type="term" value="P:positive regulation of macromolecule metabolic process"/>
    <property type="evidence" value="ECO:0007669"/>
    <property type="project" value="UniProtKB-ARBA"/>
</dbReference>
<dbReference type="FunFam" id="3.10.50.40:FF:000026">
    <property type="entry name" value="Peptidyl-prolyl cis-trans isomerase"/>
    <property type="match status" value="1"/>
</dbReference>
<dbReference type="GO" id="GO:0080090">
    <property type="term" value="P:regulation of primary metabolic process"/>
    <property type="evidence" value="ECO:0007669"/>
    <property type="project" value="UniProtKB-ARBA"/>
</dbReference>
<comment type="caution">
    <text evidence="8">The sequence shown here is derived from an EMBL/GenBank/DDBJ whole genome shotgun (WGS) entry which is preliminary data.</text>
</comment>
<evidence type="ECO:0000256" key="1">
    <source>
        <dbReference type="ARBA" id="ARBA00000971"/>
    </source>
</evidence>
<gene>
    <name evidence="8" type="ORF">AKO1_009206</name>
</gene>
<comment type="catalytic activity">
    <reaction evidence="1 5">
        <text>[protein]-peptidylproline (omega=180) = [protein]-peptidylproline (omega=0)</text>
        <dbReference type="Rhea" id="RHEA:16237"/>
        <dbReference type="Rhea" id="RHEA-COMP:10747"/>
        <dbReference type="Rhea" id="RHEA-COMP:10748"/>
        <dbReference type="ChEBI" id="CHEBI:83833"/>
        <dbReference type="ChEBI" id="CHEBI:83834"/>
        <dbReference type="EC" id="5.2.1.8"/>
    </reaction>
</comment>
<dbReference type="InterPro" id="IPR036020">
    <property type="entry name" value="WW_dom_sf"/>
</dbReference>
<dbReference type="CDD" id="cd00201">
    <property type="entry name" value="WW"/>
    <property type="match status" value="1"/>
</dbReference>
<dbReference type="AlphaFoldDB" id="A0AAW2ZKZ7"/>
<evidence type="ECO:0000256" key="5">
    <source>
        <dbReference type="RuleBase" id="RU363014"/>
    </source>
</evidence>
<evidence type="ECO:0000313" key="8">
    <source>
        <dbReference type="EMBL" id="KAL0489337.1"/>
    </source>
</evidence>
<dbReference type="GO" id="GO:0005634">
    <property type="term" value="C:nucleus"/>
    <property type="evidence" value="ECO:0007669"/>
    <property type="project" value="TreeGrafter"/>
</dbReference>
<dbReference type="GO" id="GO:0003755">
    <property type="term" value="F:peptidyl-prolyl cis-trans isomerase activity"/>
    <property type="evidence" value="ECO:0007669"/>
    <property type="project" value="UniProtKB-UniRule"/>
</dbReference>
<sequence>MSDRHNLPEGWVAKESKSRPGVVYYYNQDTQVTQWEVPTASEGTSNGKVRASHLLVKHSGSRRPSSWREEVITRSESEARALIDQYRKEIADSSDQEQKFGELASKYSDCSSASKRGDLGSFGRGQMQKSFEDAAFALTVGDISGPVKSDSGIHIILRTA</sequence>
<proteinExistence type="predicted"/>
<dbReference type="InterPro" id="IPR051370">
    <property type="entry name" value="PPIase_Pin1"/>
</dbReference>
<dbReference type="InterPro" id="IPR023058">
    <property type="entry name" value="PPIase_PpiC_CS"/>
</dbReference>
<evidence type="ECO:0000256" key="3">
    <source>
        <dbReference type="ARBA" id="ARBA00023235"/>
    </source>
</evidence>
<dbReference type="InterPro" id="IPR000297">
    <property type="entry name" value="PPIase_PpiC"/>
</dbReference>
<keyword evidence="2 4" id="KW-0697">Rotamase</keyword>
<dbReference type="Proteomes" id="UP001431209">
    <property type="component" value="Unassembled WGS sequence"/>
</dbReference>